<sequence length="206" mass="22849">MERAIALVISIVFQPLIVPTLVFGLILFGVPEASSVPASFKLRIFYLIVLSTLVIPMLTIFGLRLSGTVKSLHMHTIKDRAIPFSVTTVYFLMTVYFMSKINELDPILWQSLGVIALVVLVLTVVTFFWKMSAHMTGIGGLVAIVVVLGLKFTNFQVLYPLLLSLLLSGVVGSSRLYLDAHKPVEIYTGFIFGFLACFVGFLWVWA</sequence>
<dbReference type="eggNOG" id="COG0671">
    <property type="taxonomic scope" value="Bacteria"/>
</dbReference>
<organism evidence="2 3">
    <name type="scientific">Algoriphagus marincola HL-49</name>
    <dbReference type="NCBI Taxonomy" id="1305737"/>
    <lineage>
        <taxon>Bacteria</taxon>
        <taxon>Pseudomonadati</taxon>
        <taxon>Bacteroidota</taxon>
        <taxon>Cytophagia</taxon>
        <taxon>Cytophagales</taxon>
        <taxon>Cyclobacteriaceae</taxon>
        <taxon>Algoriphagus</taxon>
    </lineage>
</organism>
<name>A0A0P7YLQ2_9BACT</name>
<comment type="caution">
    <text evidence="2">The sequence shown here is derived from an EMBL/GenBank/DDBJ whole genome shotgun (WGS) entry which is preliminary data.</text>
</comment>
<dbReference type="EMBL" id="LJXT01000043">
    <property type="protein sequence ID" value="KPQ16108.1"/>
    <property type="molecule type" value="Genomic_DNA"/>
</dbReference>
<dbReference type="OrthoDB" id="9786064at2"/>
<dbReference type="STRING" id="1305737.GCA_000526355_02091"/>
<feature type="transmembrane region" description="Helical" evidence="1">
    <location>
        <begin position="185"/>
        <end position="205"/>
    </location>
</feature>
<dbReference type="AlphaFoldDB" id="A0A0P7YLQ2"/>
<proteinExistence type="predicted"/>
<dbReference type="PATRIC" id="fig|1305737.6.peg.2305"/>
<gene>
    <name evidence="2" type="ORF">HLUCCX10_08290</name>
</gene>
<reference evidence="2 3" key="1">
    <citation type="submission" date="2015-09" db="EMBL/GenBank/DDBJ databases">
        <title>Identification and resolution of microdiversity through metagenomic sequencing of parallel consortia.</title>
        <authorList>
            <person name="Nelson W.C."/>
            <person name="Romine M.F."/>
            <person name="Lindemann S.R."/>
        </authorList>
    </citation>
    <scope>NUCLEOTIDE SEQUENCE [LARGE SCALE GENOMIC DNA]</scope>
    <source>
        <strain evidence="2">HL-49</strain>
    </source>
</reference>
<protein>
    <recommendedName>
        <fullName evidence="4">PAP2 superfamily</fullName>
    </recommendedName>
</protein>
<feature type="transmembrane region" description="Helical" evidence="1">
    <location>
        <begin position="7"/>
        <end position="30"/>
    </location>
</feature>
<keyword evidence="1" id="KW-0472">Membrane</keyword>
<keyword evidence="1" id="KW-1133">Transmembrane helix</keyword>
<feature type="transmembrane region" description="Helical" evidence="1">
    <location>
        <begin position="42"/>
        <end position="61"/>
    </location>
</feature>
<evidence type="ECO:0000313" key="3">
    <source>
        <dbReference type="Proteomes" id="UP000050421"/>
    </source>
</evidence>
<evidence type="ECO:0000313" key="2">
    <source>
        <dbReference type="EMBL" id="KPQ16108.1"/>
    </source>
</evidence>
<dbReference type="Proteomes" id="UP000050421">
    <property type="component" value="Unassembled WGS sequence"/>
</dbReference>
<keyword evidence="1" id="KW-0812">Transmembrane</keyword>
<evidence type="ECO:0000256" key="1">
    <source>
        <dbReference type="SAM" id="Phobius"/>
    </source>
</evidence>
<evidence type="ECO:0008006" key="4">
    <source>
        <dbReference type="Google" id="ProtNLM"/>
    </source>
</evidence>
<accession>A0A0P7YLQ2</accession>
<feature type="transmembrane region" description="Helical" evidence="1">
    <location>
        <begin position="81"/>
        <end position="101"/>
    </location>
</feature>
<feature type="transmembrane region" description="Helical" evidence="1">
    <location>
        <begin position="135"/>
        <end position="152"/>
    </location>
</feature>
<feature type="transmembrane region" description="Helical" evidence="1">
    <location>
        <begin position="107"/>
        <end position="128"/>
    </location>
</feature>